<keyword evidence="2" id="KW-0808">Transferase</keyword>
<dbReference type="GO" id="GO:0008168">
    <property type="term" value="F:methyltransferase activity"/>
    <property type="evidence" value="ECO:0007669"/>
    <property type="project" value="UniProtKB-KW"/>
</dbReference>
<keyword evidence="1" id="KW-1133">Transmembrane helix</keyword>
<proteinExistence type="predicted"/>
<keyword evidence="1" id="KW-0472">Membrane</keyword>
<evidence type="ECO:0000256" key="1">
    <source>
        <dbReference type="SAM" id="Phobius"/>
    </source>
</evidence>
<accession>A0ABW5H2R8</accession>
<evidence type="ECO:0000313" key="2">
    <source>
        <dbReference type="EMBL" id="MFD2467124.1"/>
    </source>
</evidence>
<comment type="caution">
    <text evidence="2">The sequence shown here is derived from an EMBL/GenBank/DDBJ whole genome shotgun (WGS) entry which is preliminary data.</text>
</comment>
<name>A0ABW5H2R8_9PSEU</name>
<dbReference type="EMBL" id="JBHUKS010000004">
    <property type="protein sequence ID" value="MFD2467124.1"/>
    <property type="molecule type" value="Genomic_DNA"/>
</dbReference>
<sequence>MAVLGRRSVSGAFFRPRSDSCPWCGSREIRHRITVVDTRQGKPGAFGMDECTGCGHLFQNPQLTEPGLAYYCRDVYDGLGREHYAAMARRSRAAHRKRVRAAQATSPKRWLDVGARQGHFCHEARMMLPGTEFWALDPSPEILAAAERGWVDSASRTPLVEFAEAHRAEFDVVSVIHYLERTTSPQRELDSVREVLRTGGVALIELVNPQSRFARLYGKYWYCWMAPQNLHLMPWRNLCLLLEERGFAVSRVELGAANKPFDTMAALLTALNYHLPPAKSWPWLSRPVRLPARLFRKVALTFAMPALGFALALDLLLQAVISRGQGGNTYRIVAVAR</sequence>
<gene>
    <name evidence="2" type="ORF">ACFSVL_06965</name>
</gene>
<dbReference type="RefSeq" id="WP_378301506.1">
    <property type="nucleotide sequence ID" value="NZ_JBHUKS010000004.1"/>
</dbReference>
<dbReference type="Proteomes" id="UP001597483">
    <property type="component" value="Unassembled WGS sequence"/>
</dbReference>
<keyword evidence="1" id="KW-0812">Transmembrane</keyword>
<dbReference type="EC" id="2.1.1.-" evidence="2"/>
<dbReference type="SUPFAM" id="SSF53335">
    <property type="entry name" value="S-adenosyl-L-methionine-dependent methyltransferases"/>
    <property type="match status" value="1"/>
</dbReference>
<dbReference type="Pfam" id="PF13489">
    <property type="entry name" value="Methyltransf_23"/>
    <property type="match status" value="1"/>
</dbReference>
<reference evidence="3" key="1">
    <citation type="journal article" date="2019" name="Int. J. Syst. Evol. Microbiol.">
        <title>The Global Catalogue of Microorganisms (GCM) 10K type strain sequencing project: providing services to taxonomists for standard genome sequencing and annotation.</title>
        <authorList>
            <consortium name="The Broad Institute Genomics Platform"/>
            <consortium name="The Broad Institute Genome Sequencing Center for Infectious Disease"/>
            <person name="Wu L."/>
            <person name="Ma J."/>
        </authorList>
    </citation>
    <scope>NUCLEOTIDE SEQUENCE [LARGE SCALE GENOMIC DNA]</scope>
    <source>
        <strain evidence="3">CGMCC 4.7641</strain>
    </source>
</reference>
<dbReference type="InterPro" id="IPR029063">
    <property type="entry name" value="SAM-dependent_MTases_sf"/>
</dbReference>
<keyword evidence="3" id="KW-1185">Reference proteome</keyword>
<dbReference type="GO" id="GO:0032259">
    <property type="term" value="P:methylation"/>
    <property type="evidence" value="ECO:0007669"/>
    <property type="project" value="UniProtKB-KW"/>
</dbReference>
<organism evidence="2 3">
    <name type="scientific">Amycolatopsis silviterrae</name>
    <dbReference type="NCBI Taxonomy" id="1656914"/>
    <lineage>
        <taxon>Bacteria</taxon>
        <taxon>Bacillati</taxon>
        <taxon>Actinomycetota</taxon>
        <taxon>Actinomycetes</taxon>
        <taxon>Pseudonocardiales</taxon>
        <taxon>Pseudonocardiaceae</taxon>
        <taxon>Amycolatopsis</taxon>
    </lineage>
</organism>
<dbReference type="Gene3D" id="3.40.50.150">
    <property type="entry name" value="Vaccinia Virus protein VP39"/>
    <property type="match status" value="1"/>
</dbReference>
<dbReference type="CDD" id="cd02440">
    <property type="entry name" value="AdoMet_MTases"/>
    <property type="match status" value="1"/>
</dbReference>
<keyword evidence="2" id="KW-0489">Methyltransferase</keyword>
<evidence type="ECO:0000313" key="3">
    <source>
        <dbReference type="Proteomes" id="UP001597483"/>
    </source>
</evidence>
<feature type="transmembrane region" description="Helical" evidence="1">
    <location>
        <begin position="298"/>
        <end position="321"/>
    </location>
</feature>
<protein>
    <submittedName>
        <fullName evidence="2">Class I SAM-dependent methyltransferase</fullName>
        <ecNumber evidence="2">2.1.1.-</ecNumber>
    </submittedName>
</protein>